<dbReference type="GO" id="GO:0031390">
    <property type="term" value="C:Ctf18 RFC-like complex"/>
    <property type="evidence" value="ECO:0007669"/>
    <property type="project" value="InterPro"/>
</dbReference>
<dbReference type="InterPro" id="IPR018607">
    <property type="entry name" value="Ctf8"/>
</dbReference>
<keyword evidence="3" id="KW-1185">Reference proteome</keyword>
<evidence type="ECO:0000313" key="2">
    <source>
        <dbReference type="EMBL" id="ODQ47232.1"/>
    </source>
</evidence>
<dbReference type="AlphaFoldDB" id="A0A1E3NM61"/>
<name>A0A1E3NM61_9ASCO</name>
<dbReference type="RefSeq" id="XP_019018345.1">
    <property type="nucleotide sequence ID" value="XM_019162418.1"/>
</dbReference>
<protein>
    <submittedName>
        <fullName evidence="2">Uncharacterized protein</fullName>
    </submittedName>
</protein>
<dbReference type="GeneID" id="30179105"/>
<accession>A0A1E3NM61</accession>
<feature type="non-terminal residue" evidence="2">
    <location>
        <position position="115"/>
    </location>
</feature>
<feature type="region of interest" description="Disordered" evidence="1">
    <location>
        <begin position="22"/>
        <end position="42"/>
    </location>
</feature>
<dbReference type="GO" id="GO:0007064">
    <property type="term" value="P:mitotic sister chromatid cohesion"/>
    <property type="evidence" value="ECO:0007669"/>
    <property type="project" value="InterPro"/>
</dbReference>
<feature type="non-terminal residue" evidence="2">
    <location>
        <position position="1"/>
    </location>
</feature>
<organism evidence="2 3">
    <name type="scientific">Pichia membranifaciens NRRL Y-2026</name>
    <dbReference type="NCBI Taxonomy" id="763406"/>
    <lineage>
        <taxon>Eukaryota</taxon>
        <taxon>Fungi</taxon>
        <taxon>Dikarya</taxon>
        <taxon>Ascomycota</taxon>
        <taxon>Saccharomycotina</taxon>
        <taxon>Pichiomycetes</taxon>
        <taxon>Pichiales</taxon>
        <taxon>Pichiaceae</taxon>
        <taxon>Pichia</taxon>
    </lineage>
</organism>
<evidence type="ECO:0000256" key="1">
    <source>
        <dbReference type="SAM" id="MobiDB-lite"/>
    </source>
</evidence>
<dbReference type="OrthoDB" id="121932at2759"/>
<gene>
    <name evidence="2" type="ORF">PICMEDRAFT_25890</name>
</gene>
<proteinExistence type="predicted"/>
<dbReference type="Proteomes" id="UP000094455">
    <property type="component" value="Unassembled WGS sequence"/>
</dbReference>
<dbReference type="STRING" id="763406.A0A1E3NM61"/>
<dbReference type="EMBL" id="KV454002">
    <property type="protein sequence ID" value="ODQ47232.1"/>
    <property type="molecule type" value="Genomic_DNA"/>
</dbReference>
<evidence type="ECO:0000313" key="3">
    <source>
        <dbReference type="Proteomes" id="UP000094455"/>
    </source>
</evidence>
<dbReference type="Pfam" id="PF09696">
    <property type="entry name" value="Ctf8"/>
    <property type="match status" value="1"/>
</dbReference>
<sequence>TVVATPLGLALVEIQGELSIPKETPAGLSSPESREGGGSGDAEDVEVVKFGRLELDEELQRATLFISTTQRLIGTVEKIDPPLGVLKVVHAGQVCEMIDVVGTKIIFKHRPLPIM</sequence>
<reference evidence="2 3" key="1">
    <citation type="journal article" date="2016" name="Proc. Natl. Acad. Sci. U.S.A.">
        <title>Comparative genomics of biotechnologically important yeasts.</title>
        <authorList>
            <person name="Riley R."/>
            <person name="Haridas S."/>
            <person name="Wolfe K.H."/>
            <person name="Lopes M.R."/>
            <person name="Hittinger C.T."/>
            <person name="Goeker M."/>
            <person name="Salamov A.A."/>
            <person name="Wisecaver J.H."/>
            <person name="Long T.M."/>
            <person name="Calvey C.H."/>
            <person name="Aerts A.L."/>
            <person name="Barry K.W."/>
            <person name="Choi C."/>
            <person name="Clum A."/>
            <person name="Coughlan A.Y."/>
            <person name="Deshpande S."/>
            <person name="Douglass A.P."/>
            <person name="Hanson S.J."/>
            <person name="Klenk H.-P."/>
            <person name="LaButti K.M."/>
            <person name="Lapidus A."/>
            <person name="Lindquist E.A."/>
            <person name="Lipzen A.M."/>
            <person name="Meier-Kolthoff J.P."/>
            <person name="Ohm R.A."/>
            <person name="Otillar R.P."/>
            <person name="Pangilinan J.L."/>
            <person name="Peng Y."/>
            <person name="Rokas A."/>
            <person name="Rosa C.A."/>
            <person name="Scheuner C."/>
            <person name="Sibirny A.A."/>
            <person name="Slot J.C."/>
            <person name="Stielow J.B."/>
            <person name="Sun H."/>
            <person name="Kurtzman C.P."/>
            <person name="Blackwell M."/>
            <person name="Grigoriev I.V."/>
            <person name="Jeffries T.W."/>
        </authorList>
    </citation>
    <scope>NUCLEOTIDE SEQUENCE [LARGE SCALE GENOMIC DNA]</scope>
    <source>
        <strain evidence="2 3">NRRL Y-2026</strain>
    </source>
</reference>